<dbReference type="Proteomes" id="UP001589665">
    <property type="component" value="Unassembled WGS sequence"/>
</dbReference>
<feature type="transmembrane region" description="Helical" evidence="1">
    <location>
        <begin position="6"/>
        <end position="25"/>
    </location>
</feature>
<sequence>MRKSFAALPILSIIKGGTLFLLRWFKTCIKLFRKYNSSDGSKSDLHSNIPLLKFI</sequence>
<keyword evidence="1" id="KW-0472">Membrane</keyword>
<keyword evidence="1" id="KW-0812">Transmembrane</keyword>
<protein>
    <submittedName>
        <fullName evidence="2">Uncharacterized protein</fullName>
    </submittedName>
</protein>
<organism evidence="2 3">
    <name type="scientific">Lutibacter litoralis</name>
    <dbReference type="NCBI Taxonomy" id="321268"/>
    <lineage>
        <taxon>Bacteria</taxon>
        <taxon>Pseudomonadati</taxon>
        <taxon>Bacteroidota</taxon>
        <taxon>Flavobacteriia</taxon>
        <taxon>Flavobacteriales</taxon>
        <taxon>Flavobacteriaceae</taxon>
        <taxon>Lutibacter</taxon>
    </lineage>
</organism>
<accession>A0ABV5JWD7</accession>
<comment type="caution">
    <text evidence="2">The sequence shown here is derived from an EMBL/GenBank/DDBJ whole genome shotgun (WGS) entry which is preliminary data.</text>
</comment>
<keyword evidence="3" id="KW-1185">Reference proteome</keyword>
<evidence type="ECO:0000313" key="2">
    <source>
        <dbReference type="EMBL" id="MFB9270609.1"/>
    </source>
</evidence>
<dbReference type="RefSeq" id="WP_158283787.1">
    <property type="nucleotide sequence ID" value="NZ_BMNS01000001.1"/>
</dbReference>
<gene>
    <name evidence="2" type="ORF">ACFFT3_01805</name>
</gene>
<name>A0ABV5JWD7_9FLAO</name>
<evidence type="ECO:0000256" key="1">
    <source>
        <dbReference type="SAM" id="Phobius"/>
    </source>
</evidence>
<dbReference type="EMBL" id="JBHMDX010000001">
    <property type="protein sequence ID" value="MFB9270609.1"/>
    <property type="molecule type" value="Genomic_DNA"/>
</dbReference>
<reference evidence="2 3" key="1">
    <citation type="submission" date="2024-09" db="EMBL/GenBank/DDBJ databases">
        <authorList>
            <person name="Sun Q."/>
            <person name="Mori K."/>
        </authorList>
    </citation>
    <scope>NUCLEOTIDE SEQUENCE [LARGE SCALE GENOMIC DNA]</scope>
    <source>
        <strain evidence="2 3">JCM 13034</strain>
    </source>
</reference>
<proteinExistence type="predicted"/>
<evidence type="ECO:0000313" key="3">
    <source>
        <dbReference type="Proteomes" id="UP001589665"/>
    </source>
</evidence>
<keyword evidence="1" id="KW-1133">Transmembrane helix</keyword>